<dbReference type="Gene3D" id="3.30.70.100">
    <property type="match status" value="1"/>
</dbReference>
<accession>A0ABT0IRZ6</accession>
<keyword evidence="4" id="KW-1185">Reference proteome</keyword>
<dbReference type="RefSeq" id="WP_118848886.1">
    <property type="nucleotide sequence ID" value="NZ_JALPRY010000012.1"/>
</dbReference>
<evidence type="ECO:0000259" key="2">
    <source>
        <dbReference type="PROSITE" id="PS51502"/>
    </source>
</evidence>
<evidence type="ECO:0000256" key="1">
    <source>
        <dbReference type="ARBA" id="ARBA00011738"/>
    </source>
</evidence>
<dbReference type="InterPro" id="IPR011008">
    <property type="entry name" value="Dimeric_a/b-barrel"/>
</dbReference>
<dbReference type="PROSITE" id="PS51502">
    <property type="entry name" value="S_R_A_B_BARREL"/>
    <property type="match status" value="1"/>
</dbReference>
<dbReference type="SUPFAM" id="SSF54909">
    <property type="entry name" value="Dimeric alpha+beta barrel"/>
    <property type="match status" value="1"/>
</dbReference>
<dbReference type="Proteomes" id="UP001202827">
    <property type="component" value="Unassembled WGS sequence"/>
</dbReference>
<dbReference type="EMBL" id="JALPRY010000012">
    <property type="protein sequence ID" value="MCK8780625.1"/>
    <property type="molecule type" value="Genomic_DNA"/>
</dbReference>
<evidence type="ECO:0000313" key="4">
    <source>
        <dbReference type="Proteomes" id="UP001202827"/>
    </source>
</evidence>
<dbReference type="Pfam" id="PF07876">
    <property type="entry name" value="Dabb"/>
    <property type="match status" value="1"/>
</dbReference>
<gene>
    <name evidence="3" type="ORF">M0654_11590</name>
</gene>
<organism evidence="3 4">
    <name type="scientific">Neorhizobium turbinariae</name>
    <dbReference type="NCBI Taxonomy" id="2937795"/>
    <lineage>
        <taxon>Bacteria</taxon>
        <taxon>Pseudomonadati</taxon>
        <taxon>Pseudomonadota</taxon>
        <taxon>Alphaproteobacteria</taxon>
        <taxon>Hyphomicrobiales</taxon>
        <taxon>Rhizobiaceae</taxon>
        <taxon>Rhizobium/Agrobacterium group</taxon>
        <taxon>Neorhizobium</taxon>
    </lineage>
</organism>
<comment type="subunit">
    <text evidence="1">Homodimer.</text>
</comment>
<sequence>MILHCVFARFKSSLQAADKQSLYDAIVALKEVTPGILDIKYGPNISREGLDGGFRDGFIVTFDSPESRDAYLVHPDHLAVGERIVASADGGVSGLLVFDLEI</sequence>
<feature type="domain" description="Stress-response A/B barrel" evidence="2">
    <location>
        <begin position="2"/>
        <end position="100"/>
    </location>
</feature>
<dbReference type="PANTHER" id="PTHR33178">
    <property type="match status" value="1"/>
</dbReference>
<dbReference type="SMART" id="SM00886">
    <property type="entry name" value="Dabb"/>
    <property type="match status" value="1"/>
</dbReference>
<dbReference type="PANTHER" id="PTHR33178:SF10">
    <property type="entry name" value="STRESS-RESPONSE A_B BARREL DOMAIN-CONTAINING PROTEIN"/>
    <property type="match status" value="1"/>
</dbReference>
<dbReference type="InterPro" id="IPR044662">
    <property type="entry name" value="HS1/DABB1-like"/>
</dbReference>
<reference evidence="3 4" key="1">
    <citation type="submission" date="2022-04" db="EMBL/GenBank/DDBJ databases">
        <title>Rhizobium coralii sp. nov., isolated from coral Turbinaria peltata.</title>
        <authorList>
            <person name="Sun H."/>
        </authorList>
    </citation>
    <scope>NUCLEOTIDE SEQUENCE [LARGE SCALE GENOMIC DNA]</scope>
    <source>
        <strain evidence="3 4">NTR19</strain>
    </source>
</reference>
<name>A0ABT0IRZ6_9HYPH</name>
<comment type="caution">
    <text evidence="3">The sequence shown here is derived from an EMBL/GenBank/DDBJ whole genome shotgun (WGS) entry which is preliminary data.</text>
</comment>
<evidence type="ECO:0000313" key="3">
    <source>
        <dbReference type="EMBL" id="MCK8780625.1"/>
    </source>
</evidence>
<proteinExistence type="predicted"/>
<dbReference type="InterPro" id="IPR013097">
    <property type="entry name" value="Dabb"/>
</dbReference>
<protein>
    <submittedName>
        <fullName evidence="3">Dabb family protein</fullName>
    </submittedName>
</protein>